<protein>
    <submittedName>
        <fullName evidence="1">Uncharacterized protein</fullName>
    </submittedName>
</protein>
<sequence>MAHWSYSGPPEAFSPPFFPLCPWIHGPFPAIEFVVAPSSSLPNSGDPGATLARASLNSGDLTAAERNSAACSRPFPPVLIPSDRFRTHGPDPGYRFAHACLPPWPACQRRPQPSAPLV</sequence>
<dbReference type="ExpressionAtlas" id="A0A3L6FMC1">
    <property type="expression patterns" value="baseline and differential"/>
</dbReference>
<evidence type="ECO:0000313" key="2">
    <source>
        <dbReference type="Proteomes" id="UP000251960"/>
    </source>
</evidence>
<dbReference type="EMBL" id="NCVQ01000004">
    <property type="protein sequence ID" value="PWZ34289.1"/>
    <property type="molecule type" value="Genomic_DNA"/>
</dbReference>
<dbReference type="Proteomes" id="UP000251960">
    <property type="component" value="Chromosome 3"/>
</dbReference>
<dbReference type="AlphaFoldDB" id="A0A3L6FMC1"/>
<comment type="caution">
    <text evidence="1">The sequence shown here is derived from an EMBL/GenBank/DDBJ whole genome shotgun (WGS) entry which is preliminary data.</text>
</comment>
<accession>A0A3L6FMC1</accession>
<gene>
    <name evidence="1" type="ORF">Zm00014a_017752</name>
</gene>
<name>A0A3L6FMC1_MAIZE</name>
<organism evidence="1 2">
    <name type="scientific">Zea mays</name>
    <name type="common">Maize</name>
    <dbReference type="NCBI Taxonomy" id="4577"/>
    <lineage>
        <taxon>Eukaryota</taxon>
        <taxon>Viridiplantae</taxon>
        <taxon>Streptophyta</taxon>
        <taxon>Embryophyta</taxon>
        <taxon>Tracheophyta</taxon>
        <taxon>Spermatophyta</taxon>
        <taxon>Magnoliopsida</taxon>
        <taxon>Liliopsida</taxon>
        <taxon>Poales</taxon>
        <taxon>Poaceae</taxon>
        <taxon>PACMAD clade</taxon>
        <taxon>Panicoideae</taxon>
        <taxon>Andropogonodae</taxon>
        <taxon>Andropogoneae</taxon>
        <taxon>Tripsacinae</taxon>
        <taxon>Zea</taxon>
    </lineage>
</organism>
<evidence type="ECO:0000313" key="1">
    <source>
        <dbReference type="EMBL" id="PWZ34289.1"/>
    </source>
</evidence>
<reference evidence="1 2" key="1">
    <citation type="journal article" date="2018" name="Nat. Genet.">
        <title>Extensive intraspecific gene order and gene structural variations between Mo17 and other maize genomes.</title>
        <authorList>
            <person name="Sun S."/>
            <person name="Zhou Y."/>
            <person name="Chen J."/>
            <person name="Shi J."/>
            <person name="Zhao H."/>
            <person name="Zhao H."/>
            <person name="Song W."/>
            <person name="Zhang M."/>
            <person name="Cui Y."/>
            <person name="Dong X."/>
            <person name="Liu H."/>
            <person name="Ma X."/>
            <person name="Jiao Y."/>
            <person name="Wang B."/>
            <person name="Wei X."/>
            <person name="Stein J.C."/>
            <person name="Glaubitz J.C."/>
            <person name="Lu F."/>
            <person name="Yu G."/>
            <person name="Liang C."/>
            <person name="Fengler K."/>
            <person name="Li B."/>
            <person name="Rafalski A."/>
            <person name="Schnable P.S."/>
            <person name="Ware D.H."/>
            <person name="Buckler E.S."/>
            <person name="Lai J."/>
        </authorList>
    </citation>
    <scope>NUCLEOTIDE SEQUENCE [LARGE SCALE GENOMIC DNA]</scope>
    <source>
        <strain evidence="2">cv. Missouri 17</strain>
        <tissue evidence="1">Seedling</tissue>
    </source>
</reference>
<proteinExistence type="predicted"/>